<keyword evidence="9" id="KW-1185">Reference proteome</keyword>
<evidence type="ECO:0000259" key="6">
    <source>
        <dbReference type="Pfam" id="PF00370"/>
    </source>
</evidence>
<evidence type="ECO:0000259" key="7">
    <source>
        <dbReference type="Pfam" id="PF02782"/>
    </source>
</evidence>
<evidence type="ECO:0000256" key="4">
    <source>
        <dbReference type="ARBA" id="ARBA00022679"/>
    </source>
</evidence>
<feature type="domain" description="Carbohydrate kinase FGGY N-terminal" evidence="6">
    <location>
        <begin position="4"/>
        <end position="251"/>
    </location>
</feature>
<evidence type="ECO:0000256" key="5">
    <source>
        <dbReference type="ARBA" id="ARBA00022777"/>
    </source>
</evidence>
<accession>A0AAV5RNV4</accession>
<name>A0AAV5RNV4_STABA</name>
<comment type="similarity">
    <text evidence="2">Belongs to the FGGY kinase family.</text>
</comment>
<dbReference type="InterPro" id="IPR000577">
    <property type="entry name" value="Carb_kinase_FGGY"/>
</dbReference>
<dbReference type="GO" id="GO:0005975">
    <property type="term" value="P:carbohydrate metabolic process"/>
    <property type="evidence" value="ECO:0007669"/>
    <property type="project" value="InterPro"/>
</dbReference>
<dbReference type="AlphaFoldDB" id="A0AAV5RNV4"/>
<dbReference type="PANTHER" id="PTHR43095:SF5">
    <property type="entry name" value="XYLULOSE KINASE"/>
    <property type="match status" value="1"/>
</dbReference>
<evidence type="ECO:0000256" key="3">
    <source>
        <dbReference type="ARBA" id="ARBA00012099"/>
    </source>
</evidence>
<dbReference type="Pfam" id="PF00370">
    <property type="entry name" value="FGGY_N"/>
    <property type="match status" value="1"/>
</dbReference>
<dbReference type="GO" id="GO:0004370">
    <property type="term" value="F:glycerol kinase activity"/>
    <property type="evidence" value="ECO:0007669"/>
    <property type="project" value="UniProtKB-EC"/>
</dbReference>
<gene>
    <name evidence="8" type="ORF">DASB73_037600</name>
</gene>
<evidence type="ECO:0000256" key="1">
    <source>
        <dbReference type="ARBA" id="ARBA00005190"/>
    </source>
</evidence>
<dbReference type="Proteomes" id="UP001362899">
    <property type="component" value="Unassembled WGS sequence"/>
</dbReference>
<dbReference type="PIRSF" id="PIRSF000538">
    <property type="entry name" value="GlpK"/>
    <property type="match status" value="1"/>
</dbReference>
<dbReference type="InterPro" id="IPR050406">
    <property type="entry name" value="FGGY_Carb_Kinase"/>
</dbReference>
<comment type="pathway">
    <text evidence="1">Polyol metabolism; glycerol degradation via glycerol kinase pathway; sn-glycerol 3-phosphate from glycerol: step 1/1.</text>
</comment>
<evidence type="ECO:0000313" key="9">
    <source>
        <dbReference type="Proteomes" id="UP001362899"/>
    </source>
</evidence>
<dbReference type="InterPro" id="IPR018485">
    <property type="entry name" value="FGGY_C"/>
</dbReference>
<dbReference type="InterPro" id="IPR018484">
    <property type="entry name" value="FGGY_N"/>
</dbReference>
<dbReference type="InterPro" id="IPR018483">
    <property type="entry name" value="Carb_kinase_FGGY_CS"/>
</dbReference>
<reference evidence="8 9" key="1">
    <citation type="journal article" date="2023" name="Elife">
        <title>Identification of key yeast species and microbe-microbe interactions impacting larval growth of Drosophila in the wild.</title>
        <authorList>
            <person name="Mure A."/>
            <person name="Sugiura Y."/>
            <person name="Maeda R."/>
            <person name="Honda K."/>
            <person name="Sakurai N."/>
            <person name="Takahashi Y."/>
            <person name="Watada M."/>
            <person name="Katoh T."/>
            <person name="Gotoh A."/>
            <person name="Gotoh Y."/>
            <person name="Taniguchi I."/>
            <person name="Nakamura K."/>
            <person name="Hayashi T."/>
            <person name="Katayama T."/>
            <person name="Uemura T."/>
            <person name="Hattori Y."/>
        </authorList>
    </citation>
    <scope>NUCLEOTIDE SEQUENCE [LARGE SCALE GENOMIC DNA]</scope>
    <source>
        <strain evidence="8 9">SB-73</strain>
    </source>
</reference>
<evidence type="ECO:0000256" key="2">
    <source>
        <dbReference type="ARBA" id="ARBA00009156"/>
    </source>
</evidence>
<comment type="caution">
    <text evidence="8">The sequence shown here is derived from an EMBL/GenBank/DDBJ whole genome shotgun (WGS) entry which is preliminary data.</text>
</comment>
<dbReference type="PANTHER" id="PTHR43095">
    <property type="entry name" value="SUGAR KINASE"/>
    <property type="match status" value="1"/>
</dbReference>
<dbReference type="Pfam" id="PF02782">
    <property type="entry name" value="FGGY_C"/>
    <property type="match status" value="1"/>
</dbReference>
<dbReference type="Gene3D" id="3.30.420.40">
    <property type="match status" value="2"/>
</dbReference>
<protein>
    <recommendedName>
        <fullName evidence="3">glycerol kinase</fullName>
        <ecNumber evidence="3">2.7.1.30</ecNumber>
    </recommendedName>
</protein>
<proteinExistence type="inferred from homology"/>
<evidence type="ECO:0000313" key="8">
    <source>
        <dbReference type="EMBL" id="GMM52797.1"/>
    </source>
</evidence>
<sequence length="491" mass="51905">MSLVAGVDSSTQGCKVYICEQKSGKLIRMGRASHPKGTEVDPEAWWKALHEAIDKAGGLKDVKAVSVAGQQHGMVCLDSSGRVVRPALLWNDTRSASSAEHLIKQIGGADVYARRVGIVPVTSFTASKLRWLRENEPDNAEKVAAVCLPHDWLTWRLMGYGPENPDLEALVTDRSDASGTAYWSAETGKYDNELFHHAFGASLREAGSDKSHDQNAVIVPRIIEIGEVAGKTPDGITVAGGAGDNAGGALGLNIDVGDVVVSLGTSGAAFSVQKQGPNNGAGDPTGIVAGFADATGLFLPLVCTLNGARILEAACNLIGLTDPNDLTPLALSAEPGSNGLVLLPYFEGERTPNLPTAKASMHNMTLENTNKNNLARCYIESLLCSMAQAVNAILANDSNDSTSRVFLIGGAAANKGVQEIARSVFNVEAIYIPSPGEYVARGAAFQAAWCLSGKKPEWAAPIDEKLTCKYVPAILEQYEAAQFKAYPSLKK</sequence>
<organism evidence="8 9">
    <name type="scientific">Starmerella bacillaris</name>
    <name type="common">Yeast</name>
    <name type="synonym">Candida zemplinina</name>
    <dbReference type="NCBI Taxonomy" id="1247836"/>
    <lineage>
        <taxon>Eukaryota</taxon>
        <taxon>Fungi</taxon>
        <taxon>Dikarya</taxon>
        <taxon>Ascomycota</taxon>
        <taxon>Saccharomycotina</taxon>
        <taxon>Dipodascomycetes</taxon>
        <taxon>Dipodascales</taxon>
        <taxon>Trichomonascaceae</taxon>
        <taxon>Starmerella</taxon>
    </lineage>
</organism>
<keyword evidence="4" id="KW-0808">Transferase</keyword>
<dbReference type="PROSITE" id="PS00933">
    <property type="entry name" value="FGGY_KINASES_1"/>
    <property type="match status" value="1"/>
</dbReference>
<dbReference type="EC" id="2.7.1.30" evidence="3"/>
<dbReference type="InterPro" id="IPR043129">
    <property type="entry name" value="ATPase_NBD"/>
</dbReference>
<dbReference type="EMBL" id="BTGC01000008">
    <property type="protein sequence ID" value="GMM52797.1"/>
    <property type="molecule type" value="Genomic_DNA"/>
</dbReference>
<feature type="domain" description="Carbohydrate kinase FGGY C-terminal" evidence="7">
    <location>
        <begin position="262"/>
        <end position="449"/>
    </location>
</feature>
<keyword evidence="5" id="KW-0418">Kinase</keyword>
<dbReference type="SUPFAM" id="SSF53067">
    <property type="entry name" value="Actin-like ATPase domain"/>
    <property type="match status" value="2"/>
</dbReference>